<dbReference type="PANTHER" id="PTHR42953:SF1">
    <property type="entry name" value="METAL-BINDING PROTEIN HI_0362-RELATED"/>
    <property type="match status" value="1"/>
</dbReference>
<keyword evidence="2 5" id="KW-0813">Transport</keyword>
<name>A0ABU0KTZ8_9BACL</name>
<protein>
    <submittedName>
        <fullName evidence="7">Manganese/zinc/iron transport system substrate-binding protein</fullName>
    </submittedName>
</protein>
<evidence type="ECO:0000313" key="8">
    <source>
        <dbReference type="Proteomes" id="UP001242811"/>
    </source>
</evidence>
<comment type="caution">
    <text evidence="7">The sequence shown here is derived from an EMBL/GenBank/DDBJ whole genome shotgun (WGS) entry which is preliminary data.</text>
</comment>
<accession>A0ABU0KTZ8</accession>
<dbReference type="PRINTS" id="PR00690">
    <property type="entry name" value="ADHESNFAMILY"/>
</dbReference>
<evidence type="ECO:0000256" key="1">
    <source>
        <dbReference type="ARBA" id="ARBA00004196"/>
    </source>
</evidence>
<evidence type="ECO:0000256" key="6">
    <source>
        <dbReference type="SAM" id="SignalP"/>
    </source>
</evidence>
<feature type="signal peptide" evidence="6">
    <location>
        <begin position="1"/>
        <end position="28"/>
    </location>
</feature>
<reference evidence="7 8" key="1">
    <citation type="submission" date="2023-07" db="EMBL/GenBank/DDBJ databases">
        <title>Genomic Encyclopedia of Type Strains, Phase IV (KMG-IV): sequencing the most valuable type-strain genomes for metagenomic binning, comparative biology and taxonomic classification.</title>
        <authorList>
            <person name="Goeker M."/>
        </authorList>
    </citation>
    <scope>NUCLEOTIDE SEQUENCE [LARGE SCALE GENOMIC DNA]</scope>
    <source>
        <strain evidence="7 8">DSM 14914</strain>
    </source>
</reference>
<dbReference type="Proteomes" id="UP001242811">
    <property type="component" value="Unassembled WGS sequence"/>
</dbReference>
<dbReference type="PRINTS" id="PR00691">
    <property type="entry name" value="ADHESINB"/>
</dbReference>
<evidence type="ECO:0000313" key="7">
    <source>
        <dbReference type="EMBL" id="MDQ0492904.1"/>
    </source>
</evidence>
<comment type="subcellular location">
    <subcellularLocation>
        <location evidence="1">Cell envelope</location>
    </subcellularLocation>
</comment>
<dbReference type="PANTHER" id="PTHR42953">
    <property type="entry name" value="HIGH-AFFINITY ZINC UPTAKE SYSTEM PROTEIN ZNUA-RELATED"/>
    <property type="match status" value="1"/>
</dbReference>
<dbReference type="InterPro" id="IPR050492">
    <property type="entry name" value="Bact_metal-bind_prot9"/>
</dbReference>
<dbReference type="SUPFAM" id="SSF53807">
    <property type="entry name" value="Helical backbone' metal receptor"/>
    <property type="match status" value="1"/>
</dbReference>
<evidence type="ECO:0000256" key="3">
    <source>
        <dbReference type="ARBA" id="ARBA00022723"/>
    </source>
</evidence>
<sequence length="340" mass="37720">MNKQSKKTLPRWVTTVGVLSLVLVLASACSQEQKEQGTTREAGQKIKATTTIGMISDIVGKVGGDHVEVTGIMKSGVDPHLYKASQGDMRKLDQADIIFYNGLHLEGKMQDILEKIGKQKPVIPVSKNITQDQLRTGSPEMGAEHDPHIWFNVQNWMSAVETVRDELSALDAVHAEDYKANAETYLAELRKLDDYTREQIASIPEAQRVLVTAHDAFGYFGDAYDIQVKGLQGMSTESEAGSQDVTKLRDYLVEHKIKALFVETSVPRKAIDAVIQGAAQQGHTIRIGGELYSDAMGKEGTEEGTYIGMVRHNVNTIVKALKKRRQNIWGIHRLSFVIYL</sequence>
<dbReference type="InterPro" id="IPR006129">
    <property type="entry name" value="AdhesinB"/>
</dbReference>
<keyword evidence="3" id="KW-0479">Metal-binding</keyword>
<evidence type="ECO:0000256" key="5">
    <source>
        <dbReference type="RuleBase" id="RU003512"/>
    </source>
</evidence>
<evidence type="ECO:0000256" key="4">
    <source>
        <dbReference type="ARBA" id="ARBA00022729"/>
    </source>
</evidence>
<dbReference type="InterPro" id="IPR006127">
    <property type="entry name" value="ZnuA-like"/>
</dbReference>
<dbReference type="Pfam" id="PF01297">
    <property type="entry name" value="ZnuA"/>
    <property type="match status" value="1"/>
</dbReference>
<gene>
    <name evidence="7" type="ORF">QOZ95_001054</name>
</gene>
<organism evidence="7 8">
    <name type="scientific">Paenibacillus brasilensis</name>
    <dbReference type="NCBI Taxonomy" id="128574"/>
    <lineage>
        <taxon>Bacteria</taxon>
        <taxon>Bacillati</taxon>
        <taxon>Bacillota</taxon>
        <taxon>Bacilli</taxon>
        <taxon>Bacillales</taxon>
        <taxon>Paenibacillaceae</taxon>
        <taxon>Paenibacillus</taxon>
    </lineage>
</organism>
<dbReference type="EMBL" id="JAUSWA010000004">
    <property type="protein sequence ID" value="MDQ0492904.1"/>
    <property type="molecule type" value="Genomic_DNA"/>
</dbReference>
<keyword evidence="8" id="KW-1185">Reference proteome</keyword>
<dbReference type="InterPro" id="IPR006128">
    <property type="entry name" value="Lipoprotein_PsaA-like"/>
</dbReference>
<feature type="chain" id="PRO_5047178716" evidence="6">
    <location>
        <begin position="29"/>
        <end position="340"/>
    </location>
</feature>
<comment type="similarity">
    <text evidence="5">Belongs to the bacterial solute-binding protein 9 family.</text>
</comment>
<proteinExistence type="inferred from homology"/>
<evidence type="ECO:0000256" key="2">
    <source>
        <dbReference type="ARBA" id="ARBA00022448"/>
    </source>
</evidence>
<keyword evidence="4 6" id="KW-0732">Signal</keyword>
<dbReference type="PROSITE" id="PS51257">
    <property type="entry name" value="PROKAR_LIPOPROTEIN"/>
    <property type="match status" value="1"/>
</dbReference>
<dbReference type="RefSeq" id="WP_152380937.1">
    <property type="nucleotide sequence ID" value="NZ_CP045298.1"/>
</dbReference>
<dbReference type="Gene3D" id="3.40.50.1980">
    <property type="entry name" value="Nitrogenase molybdenum iron protein domain"/>
    <property type="match status" value="2"/>
</dbReference>